<proteinExistence type="predicted"/>
<evidence type="ECO:0000313" key="2">
    <source>
        <dbReference type="EMBL" id="CDF84657.1"/>
    </source>
</evidence>
<gene>
    <name evidence="2" type="ORF">PKB_3313</name>
</gene>
<evidence type="ECO:0000313" key="3">
    <source>
        <dbReference type="Proteomes" id="UP000025241"/>
    </source>
</evidence>
<keyword evidence="1" id="KW-1133">Transmembrane helix</keyword>
<organism evidence="2 3">
    <name type="scientific">Pseudomonas knackmussii (strain DSM 6978 / CCUG 54928 / LMG 23759 / B13)</name>
    <dbReference type="NCBI Taxonomy" id="1301098"/>
    <lineage>
        <taxon>Bacteria</taxon>
        <taxon>Pseudomonadati</taxon>
        <taxon>Pseudomonadota</taxon>
        <taxon>Gammaproteobacteria</taxon>
        <taxon>Pseudomonadales</taxon>
        <taxon>Pseudomonadaceae</taxon>
        <taxon>Pseudomonas</taxon>
    </lineage>
</organism>
<dbReference type="KEGG" id="pkc:PKB_3313"/>
<reference evidence="2 3" key="1">
    <citation type="submission" date="2013-03" db="EMBL/GenBank/DDBJ databases">
        <authorList>
            <person name="Linke B."/>
        </authorList>
    </citation>
    <scope>NUCLEOTIDE SEQUENCE [LARGE SCALE GENOMIC DNA]</scope>
    <source>
        <strain evidence="2 3">B13</strain>
    </source>
</reference>
<accession>A0A024HJH2</accession>
<dbReference type="STRING" id="1301098.PKB_3313"/>
<reference evidence="2 3" key="2">
    <citation type="submission" date="2014-05" db="EMBL/GenBank/DDBJ databases">
        <title>Genome sequence of the 3-chlorobenzoate degrading bacterium Pseudomonas knackmussii B13 shows multiple evidence for horizontal gene transfer.</title>
        <authorList>
            <person name="Miyazaki R."/>
            <person name="Bertelli C."/>
            <person name="Falquet L."/>
            <person name="Robinson-Rechavi M."/>
            <person name="Gharib W."/>
            <person name="Roy S."/>
            <person name="Van der Meer J.R."/>
        </authorList>
    </citation>
    <scope>NUCLEOTIDE SEQUENCE [LARGE SCALE GENOMIC DNA]</scope>
    <source>
        <strain evidence="2 3">B13</strain>
    </source>
</reference>
<sequence>MSWFRNHQRALLRMALMLWVLAFAVAVSHGCLSYLAHDPLVAHPEASASAHDRSHQLHASGCLQFCEDGASALKLSPGQLSFDQVLWALLITLPVLLLPAASRPRFAARAIHLPGPPRPPARLSFVRFND</sequence>
<dbReference type="Proteomes" id="UP000025241">
    <property type="component" value="Chromosome I"/>
</dbReference>
<keyword evidence="1" id="KW-0472">Membrane</keyword>
<dbReference type="PATRIC" id="fig|1301098.3.peg.3327"/>
<dbReference type="EMBL" id="HG322950">
    <property type="protein sequence ID" value="CDF84657.1"/>
    <property type="molecule type" value="Genomic_DNA"/>
</dbReference>
<dbReference type="RefSeq" id="WP_043253170.1">
    <property type="nucleotide sequence ID" value="NZ_HG322950.1"/>
</dbReference>
<name>A0A024HJH2_PSEKB</name>
<keyword evidence="1" id="KW-0812">Transmembrane</keyword>
<dbReference type="HOGENOM" id="CLU_1925808_0_0_6"/>
<dbReference type="AlphaFoldDB" id="A0A024HJH2"/>
<protein>
    <submittedName>
        <fullName evidence="2">Hypothetical membrane protein</fullName>
    </submittedName>
</protein>
<feature type="transmembrane region" description="Helical" evidence="1">
    <location>
        <begin position="84"/>
        <end position="101"/>
    </location>
</feature>
<keyword evidence="3" id="KW-1185">Reference proteome</keyword>
<evidence type="ECO:0000256" key="1">
    <source>
        <dbReference type="SAM" id="Phobius"/>
    </source>
</evidence>